<keyword evidence="2" id="KW-1185">Reference proteome</keyword>
<dbReference type="Proteomes" id="UP000789901">
    <property type="component" value="Unassembled WGS sequence"/>
</dbReference>
<dbReference type="EMBL" id="CAJVQB010152792">
    <property type="protein sequence ID" value="CAG8855763.1"/>
    <property type="molecule type" value="Genomic_DNA"/>
</dbReference>
<gene>
    <name evidence="1" type="ORF">GMARGA_LOCUS44584</name>
</gene>
<accession>A0ABN7XN10</accession>
<comment type="caution">
    <text evidence="1">The sequence shown here is derived from an EMBL/GenBank/DDBJ whole genome shotgun (WGS) entry which is preliminary data.</text>
</comment>
<feature type="non-terminal residue" evidence="1">
    <location>
        <position position="152"/>
    </location>
</feature>
<protein>
    <submittedName>
        <fullName evidence="1">24836_t:CDS:1</fullName>
    </submittedName>
</protein>
<evidence type="ECO:0000313" key="1">
    <source>
        <dbReference type="EMBL" id="CAG8855763.1"/>
    </source>
</evidence>
<sequence>ILPSFRYPSLILKAKKYNEPAEFLETEAGNSTYIQVFQQFFNKYPEPLNYDQKEKLQEYITRHEYRLRRIGQQEIVEKKAQHSFVKRINNINVTLFHPVIRKERKIIRITEEETATYLLYVIILQDYPKINTALQLANRLTQNITNWLKFTK</sequence>
<organism evidence="1 2">
    <name type="scientific">Gigaspora margarita</name>
    <dbReference type="NCBI Taxonomy" id="4874"/>
    <lineage>
        <taxon>Eukaryota</taxon>
        <taxon>Fungi</taxon>
        <taxon>Fungi incertae sedis</taxon>
        <taxon>Mucoromycota</taxon>
        <taxon>Glomeromycotina</taxon>
        <taxon>Glomeromycetes</taxon>
        <taxon>Diversisporales</taxon>
        <taxon>Gigasporaceae</taxon>
        <taxon>Gigaspora</taxon>
    </lineage>
</organism>
<reference evidence="1 2" key="1">
    <citation type="submission" date="2021-06" db="EMBL/GenBank/DDBJ databases">
        <authorList>
            <person name="Kallberg Y."/>
            <person name="Tangrot J."/>
            <person name="Rosling A."/>
        </authorList>
    </citation>
    <scope>NUCLEOTIDE SEQUENCE [LARGE SCALE GENOMIC DNA]</scope>
    <source>
        <strain evidence="1 2">120-4 pot B 10/14</strain>
    </source>
</reference>
<feature type="non-terminal residue" evidence="1">
    <location>
        <position position="1"/>
    </location>
</feature>
<proteinExistence type="predicted"/>
<name>A0ABN7XN10_GIGMA</name>
<evidence type="ECO:0000313" key="2">
    <source>
        <dbReference type="Proteomes" id="UP000789901"/>
    </source>
</evidence>